<evidence type="ECO:0000313" key="5">
    <source>
        <dbReference type="Proteomes" id="UP000050761"/>
    </source>
</evidence>
<keyword evidence="2" id="KW-0812">Transmembrane</keyword>
<evidence type="ECO:0000313" key="4">
    <source>
        <dbReference type="EMBL" id="VDO18550.1"/>
    </source>
</evidence>
<keyword evidence="2" id="KW-0472">Membrane</keyword>
<feature type="domain" description="P-type ATPase N-terminal" evidence="3">
    <location>
        <begin position="77"/>
        <end position="141"/>
    </location>
</feature>
<dbReference type="InterPro" id="IPR023298">
    <property type="entry name" value="ATPase_P-typ_TM_dom_sf"/>
</dbReference>
<accession>A0A183F244</accession>
<dbReference type="GO" id="GO:0140326">
    <property type="term" value="F:ATPase-coupled intramembrane lipid transporter activity"/>
    <property type="evidence" value="ECO:0007669"/>
    <property type="project" value="TreeGrafter"/>
</dbReference>
<feature type="transmembrane region" description="Helical" evidence="2">
    <location>
        <begin position="136"/>
        <end position="154"/>
    </location>
</feature>
<dbReference type="AlphaFoldDB" id="A0A183F244"/>
<keyword evidence="2" id="KW-1133">Transmembrane helix</keyword>
<dbReference type="GO" id="GO:0045332">
    <property type="term" value="P:phospholipid translocation"/>
    <property type="evidence" value="ECO:0007669"/>
    <property type="project" value="TreeGrafter"/>
</dbReference>
<evidence type="ECO:0000256" key="2">
    <source>
        <dbReference type="SAM" id="Phobius"/>
    </source>
</evidence>
<keyword evidence="5" id="KW-1185">Reference proteome</keyword>
<dbReference type="Proteomes" id="UP000050761">
    <property type="component" value="Unassembled WGS sequence"/>
</dbReference>
<dbReference type="WBParaSite" id="HPBE_0000016701-mRNA-1">
    <property type="protein sequence ID" value="HPBE_0000016701-mRNA-1"/>
    <property type="gene ID" value="HPBE_0000016701"/>
</dbReference>
<dbReference type="PANTHER" id="PTHR24092">
    <property type="entry name" value="PROBABLE PHOSPHOLIPID-TRANSPORTING ATPASE"/>
    <property type="match status" value="1"/>
</dbReference>
<reference evidence="6" key="2">
    <citation type="submission" date="2019-09" db="UniProtKB">
        <authorList>
            <consortium name="WormBaseParasite"/>
        </authorList>
    </citation>
    <scope>IDENTIFICATION</scope>
</reference>
<name>A0A183F244_HELPZ</name>
<sequence>MFLLTGTATVAPAGSDNPVYVGDPDRKPIVPSSSSSSSEHPSMWERLRGCCSCCCGSRASSSSNDDVIRGEDERRLRANDRDYNAQFKYAGNYIKTSKYNALTFIPQNLFEQFQRIANFYFLVLMILQFIPQISSISWYSTAIPLVIVLCFSAVKDGYDDMVASRKH</sequence>
<evidence type="ECO:0000256" key="1">
    <source>
        <dbReference type="SAM" id="MobiDB-lite"/>
    </source>
</evidence>
<organism evidence="5 6">
    <name type="scientific">Heligmosomoides polygyrus</name>
    <name type="common">Parasitic roundworm</name>
    <dbReference type="NCBI Taxonomy" id="6339"/>
    <lineage>
        <taxon>Eukaryota</taxon>
        <taxon>Metazoa</taxon>
        <taxon>Ecdysozoa</taxon>
        <taxon>Nematoda</taxon>
        <taxon>Chromadorea</taxon>
        <taxon>Rhabditida</taxon>
        <taxon>Rhabditina</taxon>
        <taxon>Rhabditomorpha</taxon>
        <taxon>Strongyloidea</taxon>
        <taxon>Heligmosomidae</taxon>
        <taxon>Heligmosomoides</taxon>
    </lineage>
</organism>
<accession>A0A3P7T9U9</accession>
<dbReference type="GO" id="GO:0007030">
    <property type="term" value="P:Golgi organization"/>
    <property type="evidence" value="ECO:0007669"/>
    <property type="project" value="TreeGrafter"/>
</dbReference>
<dbReference type="PANTHER" id="PTHR24092:SF190">
    <property type="entry name" value="PHOSPHOLIPID-TRANSPORTING ATPASE"/>
    <property type="match status" value="1"/>
</dbReference>
<dbReference type="GO" id="GO:0005802">
    <property type="term" value="C:trans-Golgi network"/>
    <property type="evidence" value="ECO:0007669"/>
    <property type="project" value="TreeGrafter"/>
</dbReference>
<protein>
    <submittedName>
        <fullName evidence="6">PhoLip_ATPase_N domain-containing protein</fullName>
    </submittedName>
</protein>
<gene>
    <name evidence="4" type="ORF">HPBE_LOCUS168</name>
</gene>
<reference evidence="4 5" key="1">
    <citation type="submission" date="2018-11" db="EMBL/GenBank/DDBJ databases">
        <authorList>
            <consortium name="Pathogen Informatics"/>
        </authorList>
    </citation>
    <scope>NUCLEOTIDE SEQUENCE [LARGE SCALE GENOMIC DNA]</scope>
</reference>
<dbReference type="EMBL" id="UZAH01000103">
    <property type="protein sequence ID" value="VDO18550.1"/>
    <property type="molecule type" value="Genomic_DNA"/>
</dbReference>
<evidence type="ECO:0000259" key="3">
    <source>
        <dbReference type="Pfam" id="PF16209"/>
    </source>
</evidence>
<feature type="region of interest" description="Disordered" evidence="1">
    <location>
        <begin position="14"/>
        <end position="42"/>
    </location>
</feature>
<dbReference type="OrthoDB" id="377733at2759"/>
<proteinExistence type="predicted"/>
<dbReference type="InterPro" id="IPR032631">
    <property type="entry name" value="P-type_ATPase_N"/>
</dbReference>
<dbReference type="Pfam" id="PF16209">
    <property type="entry name" value="PhoLip_ATPase_N"/>
    <property type="match status" value="1"/>
</dbReference>
<dbReference type="GO" id="GO:0005886">
    <property type="term" value="C:plasma membrane"/>
    <property type="evidence" value="ECO:0007669"/>
    <property type="project" value="TreeGrafter"/>
</dbReference>
<evidence type="ECO:0000313" key="6">
    <source>
        <dbReference type="WBParaSite" id="HPBE_0000016701-mRNA-1"/>
    </source>
</evidence>
<dbReference type="SUPFAM" id="SSF81665">
    <property type="entry name" value="Calcium ATPase, transmembrane domain M"/>
    <property type="match status" value="1"/>
</dbReference>